<dbReference type="Gene3D" id="2.60.40.1180">
    <property type="entry name" value="Golgi alpha-mannosidase II"/>
    <property type="match status" value="1"/>
</dbReference>
<evidence type="ECO:0000256" key="9">
    <source>
        <dbReference type="SAM" id="SignalP"/>
    </source>
</evidence>
<proteinExistence type="inferred from homology"/>
<dbReference type="Gene3D" id="3.20.20.70">
    <property type="entry name" value="Aldolase class I"/>
    <property type="match status" value="1"/>
</dbReference>
<name>A0A1G7SW26_9BACT</name>
<dbReference type="CDD" id="cd04084">
    <property type="entry name" value="CBM6_xylanase-like"/>
    <property type="match status" value="1"/>
</dbReference>
<evidence type="ECO:0000256" key="2">
    <source>
        <dbReference type="ARBA" id="ARBA00009865"/>
    </source>
</evidence>
<protein>
    <submittedName>
        <fullName evidence="11">Glycosyl-hydrolase 97 C-terminal, oligomerisation</fullName>
    </submittedName>
</protein>
<dbReference type="GO" id="GO:0030246">
    <property type="term" value="F:carbohydrate binding"/>
    <property type="evidence" value="ECO:0007669"/>
    <property type="project" value="InterPro"/>
</dbReference>
<comment type="cofactor">
    <cofactor evidence="1">
        <name>Ca(2+)</name>
        <dbReference type="ChEBI" id="CHEBI:29108"/>
    </cofactor>
</comment>
<keyword evidence="6" id="KW-0106">Calcium</keyword>
<dbReference type="Gene3D" id="2.60.120.260">
    <property type="entry name" value="Galactose-binding domain-like"/>
    <property type="match status" value="1"/>
</dbReference>
<dbReference type="InterPro" id="IPR008979">
    <property type="entry name" value="Galactose-bd-like_sf"/>
</dbReference>
<evidence type="ECO:0000259" key="10">
    <source>
        <dbReference type="PROSITE" id="PS51175"/>
    </source>
</evidence>
<evidence type="ECO:0000256" key="8">
    <source>
        <dbReference type="PIRSR" id="PIRSR606710-2"/>
    </source>
</evidence>
<evidence type="ECO:0000256" key="3">
    <source>
        <dbReference type="ARBA" id="ARBA00011245"/>
    </source>
</evidence>
<evidence type="ECO:0000256" key="7">
    <source>
        <dbReference type="ARBA" id="ARBA00023295"/>
    </source>
</evidence>
<comment type="subunit">
    <text evidence="3">Monomer.</text>
</comment>
<dbReference type="Pfam" id="PF10566">
    <property type="entry name" value="Glyco_hydro_97"/>
    <property type="match status" value="1"/>
</dbReference>
<dbReference type="Pfam" id="PF14508">
    <property type="entry name" value="GH97_N"/>
    <property type="match status" value="1"/>
</dbReference>
<dbReference type="SUPFAM" id="SSF75005">
    <property type="entry name" value="Arabinanase/levansucrase/invertase"/>
    <property type="match status" value="1"/>
</dbReference>
<gene>
    <name evidence="11" type="ORF">SAMN04487901_1023</name>
</gene>
<dbReference type="InterPro" id="IPR006584">
    <property type="entry name" value="Cellulose-bd_IV"/>
</dbReference>
<dbReference type="InterPro" id="IPR005084">
    <property type="entry name" value="CBM6"/>
</dbReference>
<evidence type="ECO:0000313" key="11">
    <source>
        <dbReference type="EMBL" id="SDG26639.1"/>
    </source>
</evidence>
<dbReference type="Pfam" id="PF03422">
    <property type="entry name" value="CBM_6"/>
    <property type="match status" value="1"/>
</dbReference>
<dbReference type="GO" id="GO:0005975">
    <property type="term" value="P:carbohydrate metabolic process"/>
    <property type="evidence" value="ECO:0007669"/>
    <property type="project" value="InterPro"/>
</dbReference>
<dbReference type="Pfam" id="PF14509">
    <property type="entry name" value="GH97_C"/>
    <property type="match status" value="1"/>
</dbReference>
<accession>A0A1G7SW26</accession>
<keyword evidence="4 9" id="KW-0732">Signal</keyword>
<dbReference type="InterPro" id="IPR019563">
    <property type="entry name" value="GH97_catalytic"/>
</dbReference>
<evidence type="ECO:0000256" key="4">
    <source>
        <dbReference type="ARBA" id="ARBA00022729"/>
    </source>
</evidence>
<dbReference type="SUPFAM" id="SSF49785">
    <property type="entry name" value="Galactose-binding domain-like"/>
    <property type="match status" value="1"/>
</dbReference>
<dbReference type="SUPFAM" id="SSF51445">
    <property type="entry name" value="(Trans)glycosidases"/>
    <property type="match status" value="1"/>
</dbReference>
<dbReference type="InterPro" id="IPR052720">
    <property type="entry name" value="Glycosyl_hydrolase_97"/>
</dbReference>
<dbReference type="GO" id="GO:0004553">
    <property type="term" value="F:hydrolase activity, hydrolyzing O-glycosyl compounds"/>
    <property type="evidence" value="ECO:0007669"/>
    <property type="project" value="InterPro"/>
</dbReference>
<dbReference type="InterPro" id="IPR029486">
    <property type="entry name" value="GH97_N"/>
</dbReference>
<dbReference type="Gene3D" id="2.115.10.20">
    <property type="entry name" value="Glycosyl hydrolase domain, family 43"/>
    <property type="match status" value="1"/>
</dbReference>
<dbReference type="InterPro" id="IPR017853">
    <property type="entry name" value="GH"/>
</dbReference>
<dbReference type="PANTHER" id="PTHR35803:SF2">
    <property type="entry name" value="RETAINING ALPHA-GALACTOSIDASE"/>
    <property type="match status" value="1"/>
</dbReference>
<evidence type="ECO:0000256" key="1">
    <source>
        <dbReference type="ARBA" id="ARBA00001913"/>
    </source>
</evidence>
<keyword evidence="12" id="KW-1185">Reference proteome</keyword>
<dbReference type="AlphaFoldDB" id="A0A1G7SW26"/>
<keyword evidence="5 11" id="KW-0378">Hydrolase</keyword>
<evidence type="ECO:0000313" key="12">
    <source>
        <dbReference type="Proteomes" id="UP000198779"/>
    </source>
</evidence>
<dbReference type="InterPro" id="IPR013785">
    <property type="entry name" value="Aldolase_TIM"/>
</dbReference>
<evidence type="ECO:0000256" key="5">
    <source>
        <dbReference type="ARBA" id="ARBA00022801"/>
    </source>
</evidence>
<dbReference type="Proteomes" id="UP000198779">
    <property type="component" value="Unassembled WGS sequence"/>
</dbReference>
<dbReference type="InterPro" id="IPR023296">
    <property type="entry name" value="Glyco_hydro_beta-prop_sf"/>
</dbReference>
<dbReference type="InterPro" id="IPR013780">
    <property type="entry name" value="Glyco_hydro_b"/>
</dbReference>
<dbReference type="PANTHER" id="PTHR35803">
    <property type="entry name" value="GLUCAN 1,4-ALPHA-GLUCOSIDASE SUSB-RELATED"/>
    <property type="match status" value="1"/>
</dbReference>
<dbReference type="EMBL" id="FNCQ01000002">
    <property type="protein sequence ID" value="SDG26639.1"/>
    <property type="molecule type" value="Genomic_DNA"/>
</dbReference>
<feature type="chain" id="PRO_5011603184" evidence="9">
    <location>
        <begin position="20"/>
        <end position="1072"/>
    </location>
</feature>
<dbReference type="SMART" id="SM00606">
    <property type="entry name" value="CBD_IV"/>
    <property type="match status" value="1"/>
</dbReference>
<dbReference type="InterPro" id="IPR014718">
    <property type="entry name" value="GH-type_carb-bd"/>
</dbReference>
<feature type="site" description="Important for catalytic activity, responsible for pKa modulation of the active site Glu and correct orientation of both the proton donor and substrate" evidence="8">
    <location>
        <position position="737"/>
    </location>
</feature>
<comment type="similarity">
    <text evidence="2">Belongs to the glycosyl hydrolase 43 family.</text>
</comment>
<reference evidence="12" key="1">
    <citation type="submission" date="2016-10" db="EMBL/GenBank/DDBJ databases">
        <authorList>
            <person name="Varghese N."/>
            <person name="Submissions S."/>
        </authorList>
    </citation>
    <scope>NUCLEOTIDE SEQUENCE [LARGE SCALE GENOMIC DNA]</scope>
    <source>
        <strain evidence="12">BP1-148</strain>
    </source>
</reference>
<dbReference type="PROSITE" id="PS51175">
    <property type="entry name" value="CBM6"/>
    <property type="match status" value="1"/>
</dbReference>
<evidence type="ECO:0000256" key="6">
    <source>
        <dbReference type="ARBA" id="ARBA00022837"/>
    </source>
</evidence>
<dbReference type="InterPro" id="IPR006710">
    <property type="entry name" value="Glyco_hydro_43"/>
</dbReference>
<feature type="signal peptide" evidence="9">
    <location>
        <begin position="1"/>
        <end position="19"/>
    </location>
</feature>
<sequence>MKKVFFLLFTWSMTCGMYAADMVSPNAKLKVVTAGKGCKVYYQQQQVLDIPVLGNGNSQIQKVSKAHHIAADYQMLTGKRLHCINEANEYQLTLSKDIRLTMRLYNDGVAFRYDGLSDKEKTAYKISQGTKRWMQKWSDGYEGFFPLTTKATDGRWGYPALLEPVDGVFVLLSEANICKGQAASSLHSKGDLYQVVPDGATSNLKSQTSNLKSPWRVAIIGSLADVVESTLITDVSEPSKIEDTSWIHPGTVSWVYWAYNHGSNDYNIIKKYVDMAVALQLPYVLIDAEWDEMKDGKTIEDAVKYAKSKGVKPLIWYNSSVGWVNGAPGPKFRLNKPEDREKEFAWCEKIGVAGVKIDFFSGDTQQNMDYCIDLLESAAKHHLLVNFHGATIPRGWQRTYPNLMSTEGVYGAEWYNNVPTFTKKAAAHNATLPFTRNVIGPMDYTPCAFSDSQHPHITTHAHELALTVLFESGLQHLADRPESYLAQPHDVQQFLSALPTVWDETRLLSGYPGESVVMARRSGKTWYVAGINGTGEEKTLSLDLSFLKQGKQHGDIMLYGDAGDRGFHVALQEDYPTSMKLRPRGGFVLVAYPVNDPLNVNMPLFQTKYTADPSPIVVGDTLFLFTSHDASPEDIPDANEKNSAGFFMYDWLLWSTTDMVNWTEHGAVASLKEFSWRTRDNGAWAIQTVERNGKYYLYAPLHGHGIGVLVADSPYGPFKDPLGKPLVWQTEHWDDIDPSVFVDDDGQAYMYWGNPHVYCIKLNEDMISTSGDIFVLNQQDGVMRPVKEEGAKINLRASWSEKATWKVKNYQEGPWFYKRNGKYYLAYATTCCPEALGYAMSDSPMGPWEWKNYIMRPTQRDRGNHPGICDYKGHSYVFGQNYDLMHLDTYIHHERRTVSAQEITYDADGTIPEIPYWLNQKPLKQIEWLNPYKRVEAETMNWGNGLKTAKMGIENTGVIKDMPYSTGKKNMYVFDINDGEFIRLRGVDFATGARQFAISAASTGFVELTLRLDGQDGPAIGTVKIGATGSVETYKSFATKVKKAAGVHDLYLCFSKTSGDVRLDYWEFKGKD</sequence>
<keyword evidence="7" id="KW-0326">Glycosidase</keyword>
<dbReference type="InterPro" id="IPR029483">
    <property type="entry name" value="GH97_C"/>
</dbReference>
<organism evidence="11 12">
    <name type="scientific">Prevotella communis</name>
    <dbReference type="NCBI Taxonomy" id="2913614"/>
    <lineage>
        <taxon>Bacteria</taxon>
        <taxon>Pseudomonadati</taxon>
        <taxon>Bacteroidota</taxon>
        <taxon>Bacteroidia</taxon>
        <taxon>Bacteroidales</taxon>
        <taxon>Prevotellaceae</taxon>
        <taxon>Prevotella</taxon>
    </lineage>
</organism>
<dbReference type="STRING" id="645274.SAMN04487901_1023"/>
<dbReference type="Gene3D" id="2.70.98.10">
    <property type="match status" value="1"/>
</dbReference>
<feature type="domain" description="CBM6" evidence="10">
    <location>
        <begin position="933"/>
        <end position="1069"/>
    </location>
</feature>
<dbReference type="Pfam" id="PF04616">
    <property type="entry name" value="Glyco_hydro_43"/>
    <property type="match status" value="1"/>
</dbReference>